<gene>
    <name evidence="3" type="ORF">GCM10011505_30480</name>
</gene>
<dbReference type="InterPro" id="IPR025839">
    <property type="entry name" value="RLAN_dom"/>
</dbReference>
<evidence type="ECO:0000313" key="4">
    <source>
        <dbReference type="Proteomes" id="UP000603352"/>
    </source>
</evidence>
<dbReference type="InterPro" id="IPR013815">
    <property type="entry name" value="ATP_grasp_subdomain_1"/>
</dbReference>
<dbReference type="PANTHER" id="PTHR21621">
    <property type="entry name" value="RIBOSOMAL PROTEIN S6 MODIFICATION PROTEIN"/>
    <property type="match status" value="1"/>
</dbReference>
<dbReference type="PROSITE" id="PS50975">
    <property type="entry name" value="ATP_GRASP"/>
    <property type="match status" value="1"/>
</dbReference>
<dbReference type="Pfam" id="PF14401">
    <property type="entry name" value="RLAN"/>
    <property type="match status" value="1"/>
</dbReference>
<dbReference type="PANTHER" id="PTHR21621:SF0">
    <property type="entry name" value="BETA-CITRYLGLUTAMATE SYNTHASE B-RELATED"/>
    <property type="match status" value="1"/>
</dbReference>
<organism evidence="3 4">
    <name type="scientific">Tistrella bauzanensis</name>
    <dbReference type="NCBI Taxonomy" id="657419"/>
    <lineage>
        <taxon>Bacteria</taxon>
        <taxon>Pseudomonadati</taxon>
        <taxon>Pseudomonadota</taxon>
        <taxon>Alphaproteobacteria</taxon>
        <taxon>Geminicoccales</taxon>
        <taxon>Geminicoccaceae</taxon>
        <taxon>Tistrella</taxon>
    </lineage>
</organism>
<accession>A0ABQ1INU4</accession>
<dbReference type="SUPFAM" id="SSF56059">
    <property type="entry name" value="Glutathione synthetase ATP-binding domain-like"/>
    <property type="match status" value="1"/>
</dbReference>
<dbReference type="Gene3D" id="3.30.470.20">
    <property type="entry name" value="ATP-grasp fold, B domain"/>
    <property type="match status" value="1"/>
</dbReference>
<feature type="domain" description="ATP-grasp" evidence="2">
    <location>
        <begin position="305"/>
        <end position="495"/>
    </location>
</feature>
<dbReference type="RefSeq" id="WP_188579375.1">
    <property type="nucleotide sequence ID" value="NZ_BMDZ01000036.1"/>
</dbReference>
<evidence type="ECO:0000256" key="1">
    <source>
        <dbReference type="PROSITE-ProRule" id="PRU00409"/>
    </source>
</evidence>
<keyword evidence="4" id="KW-1185">Reference proteome</keyword>
<dbReference type="Gene3D" id="3.30.1490.20">
    <property type="entry name" value="ATP-grasp fold, A domain"/>
    <property type="match status" value="1"/>
</dbReference>
<dbReference type="Proteomes" id="UP000603352">
    <property type="component" value="Unassembled WGS sequence"/>
</dbReference>
<evidence type="ECO:0000313" key="3">
    <source>
        <dbReference type="EMBL" id="GGB47246.1"/>
    </source>
</evidence>
<keyword evidence="1" id="KW-0067">ATP-binding</keyword>
<name>A0ABQ1INU4_9PROT</name>
<comment type="caution">
    <text evidence="3">The sequence shown here is derived from an EMBL/GenBank/DDBJ whole genome shotgun (WGS) entry which is preliminary data.</text>
</comment>
<protein>
    <recommendedName>
        <fullName evidence="2">ATP-grasp domain-containing protein</fullName>
    </recommendedName>
</protein>
<dbReference type="InterPro" id="IPR011761">
    <property type="entry name" value="ATP-grasp"/>
</dbReference>
<dbReference type="Pfam" id="PF08443">
    <property type="entry name" value="RimK"/>
    <property type="match status" value="1"/>
</dbReference>
<proteinExistence type="predicted"/>
<evidence type="ECO:0000259" key="2">
    <source>
        <dbReference type="PROSITE" id="PS50975"/>
    </source>
</evidence>
<dbReference type="EMBL" id="BMDZ01000036">
    <property type="protein sequence ID" value="GGB47246.1"/>
    <property type="molecule type" value="Genomic_DNA"/>
</dbReference>
<reference evidence="4" key="1">
    <citation type="journal article" date="2019" name="Int. J. Syst. Evol. Microbiol.">
        <title>The Global Catalogue of Microorganisms (GCM) 10K type strain sequencing project: providing services to taxonomists for standard genome sequencing and annotation.</title>
        <authorList>
            <consortium name="The Broad Institute Genomics Platform"/>
            <consortium name="The Broad Institute Genome Sequencing Center for Infectious Disease"/>
            <person name="Wu L."/>
            <person name="Ma J."/>
        </authorList>
    </citation>
    <scope>NUCLEOTIDE SEQUENCE [LARGE SCALE GENOMIC DNA]</scope>
    <source>
        <strain evidence="4">CGMCC 1.10188</strain>
    </source>
</reference>
<sequence length="501" mass="55198">MVPHIVVVDRPEDIPAIPAAAGRQVLTARAFIDSPPPADAARSGRAGMRVINLTRDHRYLSLGYYVSLLAEGRGERVIPTPSALTEISSKRIYAHALPELTGIARRHLMPPPAGGAITRTVTVMFGETAEPETAALGRRAFDLFRLPLMALHLVHGAAEPVGGGLGWSVRSVRSRGVRGLDSDDHAAFARAIDRFTTDRWRAPKPALRTRHDLAILHDPADPLPPSNSKALARFCKLGPALGLDVTLITRRDLARLAEFDALFIRETTRIDHHTFRFATRAAQDGMPVIDDPQSIVRCTNKIYLAELLRVHNLPAPKTMILHRQRLLDAEAVLGYPMVLKIPDGAFSNGVFKAENRDQLIEMAARVFARSDLALAQAFVYTAFDWRVGILNRQPIFACQYFMSRDHWQIVKHSGDGRIDQGGFRTMAVDAAPAEVIDAAVRAAAPIGDGLYGVDLKQNADGVFVIEVNDNPNIDAGVEDAVLKDDLYRIILKDFVRRIETR</sequence>
<keyword evidence="1" id="KW-0547">Nucleotide-binding</keyword>
<dbReference type="InterPro" id="IPR013651">
    <property type="entry name" value="ATP-grasp_RimK-type"/>
</dbReference>